<dbReference type="AlphaFoldDB" id="A0A1I7K1R7"/>
<evidence type="ECO:0000313" key="3">
    <source>
        <dbReference type="Proteomes" id="UP000182491"/>
    </source>
</evidence>
<sequence>MKQMIMSLCVCMVLASGSVAAQGVWEQEQTVNFDYSSPLLLLQDGKNTYKLDSREINKIDSEWIDEVQVIKETSETEKYGEEGKYGVVILTFKKDVKEAKQYARQVRRKNEKVANPVPKGVIEK</sequence>
<proteinExistence type="predicted"/>
<evidence type="ECO:0000256" key="1">
    <source>
        <dbReference type="SAM" id="SignalP"/>
    </source>
</evidence>
<dbReference type="EMBL" id="FPCA01000004">
    <property type="protein sequence ID" value="SFU91330.1"/>
    <property type="molecule type" value="Genomic_DNA"/>
</dbReference>
<feature type="chain" id="PRO_5010257049" evidence="1">
    <location>
        <begin position="22"/>
        <end position="124"/>
    </location>
</feature>
<organism evidence="2 3">
    <name type="scientific">Pontibacter akesuensis</name>
    <dbReference type="NCBI Taxonomy" id="388950"/>
    <lineage>
        <taxon>Bacteria</taxon>
        <taxon>Pseudomonadati</taxon>
        <taxon>Bacteroidota</taxon>
        <taxon>Cytophagia</taxon>
        <taxon>Cytophagales</taxon>
        <taxon>Hymenobacteraceae</taxon>
        <taxon>Pontibacter</taxon>
    </lineage>
</organism>
<keyword evidence="3" id="KW-1185">Reference proteome</keyword>
<accession>A0A1I7K1R7</accession>
<evidence type="ECO:0000313" key="2">
    <source>
        <dbReference type="EMBL" id="SFU91330.1"/>
    </source>
</evidence>
<gene>
    <name evidence="2" type="ORF">SAMN04487941_3290</name>
</gene>
<keyword evidence="1" id="KW-0732">Signal</keyword>
<protein>
    <submittedName>
        <fullName evidence="2">Uncharacterized protein</fullName>
    </submittedName>
</protein>
<dbReference type="RefSeq" id="WP_139237202.1">
    <property type="nucleotide sequence ID" value="NZ_BMXC01000004.1"/>
</dbReference>
<feature type="signal peptide" evidence="1">
    <location>
        <begin position="1"/>
        <end position="21"/>
    </location>
</feature>
<name>A0A1I7K1R7_9BACT</name>
<reference evidence="3" key="1">
    <citation type="submission" date="2016-10" db="EMBL/GenBank/DDBJ databases">
        <authorList>
            <person name="Varghese N."/>
        </authorList>
    </citation>
    <scope>NUCLEOTIDE SEQUENCE [LARGE SCALE GENOMIC DNA]</scope>
    <source>
        <strain evidence="3">DSM 18820</strain>
    </source>
</reference>
<dbReference type="Proteomes" id="UP000182491">
    <property type="component" value="Unassembled WGS sequence"/>
</dbReference>